<evidence type="ECO:0000256" key="1">
    <source>
        <dbReference type="ARBA" id="ARBA00023002"/>
    </source>
</evidence>
<dbReference type="InterPro" id="IPR036291">
    <property type="entry name" value="NAD(P)-bd_dom_sf"/>
</dbReference>
<name>A0ABP0P0E5_9DINO</name>
<dbReference type="SUPFAM" id="SSF51735">
    <property type="entry name" value="NAD(P)-binding Rossmann-fold domains"/>
    <property type="match status" value="1"/>
</dbReference>
<accession>A0ABP0P0E5</accession>
<feature type="non-terminal residue" evidence="4">
    <location>
        <position position="306"/>
    </location>
</feature>
<organism evidence="4 5">
    <name type="scientific">Durusdinium trenchii</name>
    <dbReference type="NCBI Taxonomy" id="1381693"/>
    <lineage>
        <taxon>Eukaryota</taxon>
        <taxon>Sar</taxon>
        <taxon>Alveolata</taxon>
        <taxon>Dinophyceae</taxon>
        <taxon>Suessiales</taxon>
        <taxon>Symbiodiniaceae</taxon>
        <taxon>Durusdinium</taxon>
    </lineage>
</organism>
<dbReference type="InterPro" id="IPR006140">
    <property type="entry name" value="D-isomer_DH_NAD-bd"/>
</dbReference>
<dbReference type="Pfam" id="PF02826">
    <property type="entry name" value="2-Hacid_dh_C"/>
    <property type="match status" value="1"/>
</dbReference>
<dbReference type="PANTHER" id="PTHR43333:SF1">
    <property type="entry name" value="D-ISOMER SPECIFIC 2-HYDROXYACID DEHYDROGENASE NAD-BINDING DOMAIN-CONTAINING PROTEIN"/>
    <property type="match status" value="1"/>
</dbReference>
<keyword evidence="5" id="KW-1185">Reference proteome</keyword>
<dbReference type="Gene3D" id="3.40.50.720">
    <property type="entry name" value="NAD(P)-binding Rossmann-like Domain"/>
    <property type="match status" value="2"/>
</dbReference>
<evidence type="ECO:0000259" key="3">
    <source>
        <dbReference type="Pfam" id="PF02826"/>
    </source>
</evidence>
<dbReference type="EMBL" id="CAXAMM010031637">
    <property type="protein sequence ID" value="CAK9068432.1"/>
    <property type="molecule type" value="Genomic_DNA"/>
</dbReference>
<keyword evidence="2" id="KW-0520">NAD</keyword>
<feature type="domain" description="D-isomer specific 2-hydroxyacid dehydrogenase NAD-binding" evidence="3">
    <location>
        <begin position="103"/>
        <end position="274"/>
    </location>
</feature>
<protein>
    <submittedName>
        <fullName evidence="4">Glyoxylate/hydroxypyruvate reductase A (2-ketoacid reductase)</fullName>
    </submittedName>
</protein>
<evidence type="ECO:0000256" key="2">
    <source>
        <dbReference type="ARBA" id="ARBA00023027"/>
    </source>
</evidence>
<dbReference type="CDD" id="cd12164">
    <property type="entry name" value="GDH_like_2"/>
    <property type="match status" value="1"/>
</dbReference>
<proteinExistence type="predicted"/>
<sequence>MALLLTPPVQGTIEQWRDGIALEVPGLDIRLWPEIGDPADIEYMLVGRFNLDDMPDLPNLRLMMPMFAGIDHLIAHPRMPDVPLVRTGPPDGDPAMTEYAILHVLRHHRHMPDYLAQQRRKVWNVIPQKLPRDQRVGFMGFGQMAAPPARALHGLGFDVAAWARSDRRDAGIEIFCGAARLPDFLARTDILVCLLPLTAETEGILNAETFGRLPAGASVINLGRGAHLVDADLIAALDSGHLAGATLDATHPEPLPAESPLWTHERVTIMPHTARRVRPDTVGPQVAEAIRRDRAGEPQLWSVDRR</sequence>
<evidence type="ECO:0000313" key="5">
    <source>
        <dbReference type="Proteomes" id="UP001642464"/>
    </source>
</evidence>
<dbReference type="Proteomes" id="UP001642464">
    <property type="component" value="Unassembled WGS sequence"/>
</dbReference>
<dbReference type="PANTHER" id="PTHR43333">
    <property type="entry name" value="2-HACID_DH_C DOMAIN-CONTAINING PROTEIN"/>
    <property type="match status" value="1"/>
</dbReference>
<evidence type="ECO:0000313" key="4">
    <source>
        <dbReference type="EMBL" id="CAK9068432.1"/>
    </source>
</evidence>
<comment type="caution">
    <text evidence="4">The sequence shown here is derived from an EMBL/GenBank/DDBJ whole genome shotgun (WGS) entry which is preliminary data.</text>
</comment>
<reference evidence="4 5" key="1">
    <citation type="submission" date="2024-02" db="EMBL/GenBank/DDBJ databases">
        <authorList>
            <person name="Chen Y."/>
            <person name="Shah S."/>
            <person name="Dougan E. K."/>
            <person name="Thang M."/>
            <person name="Chan C."/>
        </authorList>
    </citation>
    <scope>NUCLEOTIDE SEQUENCE [LARGE SCALE GENOMIC DNA]</scope>
</reference>
<gene>
    <name evidence="4" type="ORF">SCF082_LOCUS34457</name>
</gene>
<keyword evidence="1" id="KW-0560">Oxidoreductase</keyword>